<dbReference type="EMBL" id="JABWSX010000001">
    <property type="protein sequence ID" value="NVL08754.1"/>
    <property type="molecule type" value="Genomic_DNA"/>
</dbReference>
<sequence>MMGSRVSDGAGRRLVAFSAMALGVAVTLFHSTDPAAAAERRAPSSSGVFVSEMSDVQRVRVTINKSRTFRVDTAFSSIVAGSPDIADVKSLSDHLIYVQGKKTGTTNVILFDSSMKQIGILDVEVSLDIGNLQQNIQEGTGTRGIRVSASQGQVVLSGLAADAVVAERAMTIAKGSVPEGGIVVNAMSVAAPQQVMLEVRFLEVNRQAGRDLGVNLMAANANGTNIGLSGAGGVVAAGRNPIGGINNNNGAFGAGGGPVGAAPTGSLPVLGTIGTLVGAAGGVSPAPFGSLLTSILRTSNGSSVDLLITALETKGLARRLAEPNLTTLSGDAARFLAGGEFPVPVPTQSTNGFPTVSIEYKKFGVELAFVPTVLSRGLINLRVEPSVSELDFTNTVTIQGTSVPSLTRRDARTTVELRDGQSFAIAGLLQTKNQQDISQLPWIGSVPVLGALFSSKSYQQQETDLVIIVTPRLVAPAAPGQQLASPLDSRLPANDVDFFLNGQMEVRKRYNDYVNSGGDVKGPYGHIIAPDAVVRAPPPAVVVDQPVVKTLN</sequence>
<dbReference type="GO" id="GO:0009306">
    <property type="term" value="P:protein secretion"/>
    <property type="evidence" value="ECO:0007669"/>
    <property type="project" value="InterPro"/>
</dbReference>
<name>A0A973WPG9_9BRAD</name>
<reference evidence="4" key="1">
    <citation type="submission" date="2020-06" db="EMBL/GenBank/DDBJ databases">
        <title>Whole Genome Sequence of Bradyrhizobium sp. Strain 66S1MB.</title>
        <authorList>
            <person name="Bromfield E."/>
            <person name="Cloutier S."/>
        </authorList>
    </citation>
    <scope>NUCLEOTIDE SEQUENCE</scope>
    <source>
        <strain evidence="4">66S1MB</strain>
    </source>
</reference>
<organism evidence="4">
    <name type="scientific">Bradyrhizobium quebecense</name>
    <dbReference type="NCBI Taxonomy" id="2748629"/>
    <lineage>
        <taxon>Bacteria</taxon>
        <taxon>Pseudomonadati</taxon>
        <taxon>Pseudomonadota</taxon>
        <taxon>Alphaproteobacteria</taxon>
        <taxon>Hyphomicrobiales</taxon>
        <taxon>Nitrobacteraceae</taxon>
        <taxon>Bradyrhizobium</taxon>
    </lineage>
</organism>
<dbReference type="Pfam" id="PF13629">
    <property type="entry name" value="T2SS-T3SS_pil_N"/>
    <property type="match status" value="1"/>
</dbReference>
<evidence type="ECO:0000256" key="1">
    <source>
        <dbReference type="RuleBase" id="RU004003"/>
    </source>
</evidence>
<proteinExistence type="inferred from homology"/>
<dbReference type="InterPro" id="IPR032789">
    <property type="entry name" value="T2SS-T3SS_pil_N"/>
</dbReference>
<dbReference type="Pfam" id="PF04972">
    <property type="entry name" value="BON"/>
    <property type="match status" value="1"/>
</dbReference>
<feature type="signal peptide" evidence="2">
    <location>
        <begin position="1"/>
        <end position="21"/>
    </location>
</feature>
<feature type="chain" id="PRO_5038113697" evidence="2">
    <location>
        <begin position="22"/>
        <end position="552"/>
    </location>
</feature>
<evidence type="ECO:0000256" key="2">
    <source>
        <dbReference type="SAM" id="SignalP"/>
    </source>
</evidence>
<dbReference type="GO" id="GO:0015627">
    <property type="term" value="C:type II protein secretion system complex"/>
    <property type="evidence" value="ECO:0007669"/>
    <property type="project" value="TreeGrafter"/>
</dbReference>
<dbReference type="PANTHER" id="PTHR30332:SF17">
    <property type="entry name" value="TYPE IV PILIATION SYSTEM PROTEIN DR_0774-RELATED"/>
    <property type="match status" value="1"/>
</dbReference>
<dbReference type="InterPro" id="IPR001775">
    <property type="entry name" value="GspD/PilQ"/>
</dbReference>
<feature type="domain" description="BON" evidence="3">
    <location>
        <begin position="121"/>
        <end position="191"/>
    </location>
</feature>
<dbReference type="RefSeq" id="WP_176532225.1">
    <property type="nucleotide sequence ID" value="NZ_CP088022.1"/>
</dbReference>
<gene>
    <name evidence="4" type="ORF">HU230_23920</name>
</gene>
<comment type="similarity">
    <text evidence="1">Belongs to the bacterial secretin family.</text>
</comment>
<dbReference type="InterPro" id="IPR007055">
    <property type="entry name" value="BON_dom"/>
</dbReference>
<evidence type="ECO:0000313" key="4">
    <source>
        <dbReference type="EMBL" id="NVL08754.1"/>
    </source>
</evidence>
<dbReference type="PANTHER" id="PTHR30332">
    <property type="entry name" value="PROBABLE GENERAL SECRETION PATHWAY PROTEIN D"/>
    <property type="match status" value="1"/>
</dbReference>
<dbReference type="PROSITE" id="PS50914">
    <property type="entry name" value="BON"/>
    <property type="match status" value="1"/>
</dbReference>
<dbReference type="InterPro" id="IPR050810">
    <property type="entry name" value="Bact_Secretion_Sys_Channel"/>
</dbReference>
<dbReference type="Pfam" id="PF00263">
    <property type="entry name" value="Secretin"/>
    <property type="match status" value="1"/>
</dbReference>
<dbReference type="PRINTS" id="PR00811">
    <property type="entry name" value="BCTERIALGSPD"/>
</dbReference>
<keyword evidence="2" id="KW-0732">Signal</keyword>
<evidence type="ECO:0000259" key="3">
    <source>
        <dbReference type="PROSITE" id="PS50914"/>
    </source>
</evidence>
<protein>
    <submittedName>
        <fullName evidence="4">Type II and III secretion system protein family protein</fullName>
    </submittedName>
</protein>
<dbReference type="AlphaFoldDB" id="A0A973WPG9"/>
<dbReference type="PRINTS" id="PR01032">
    <property type="entry name" value="PHAGEIV"/>
</dbReference>
<dbReference type="InterPro" id="IPR004846">
    <property type="entry name" value="T2SS/T3SS_dom"/>
</dbReference>
<comment type="caution">
    <text evidence="4">The sequence shown here is derived from an EMBL/GenBank/DDBJ whole genome shotgun (WGS) entry which is preliminary data.</text>
</comment>
<accession>A0A973WPG9</accession>